<name>A0ACD1ABG9_9FIRM</name>
<organism evidence="1 2">
    <name type="scientific">Anoxybacterium hadale</name>
    <dbReference type="NCBI Taxonomy" id="3408580"/>
    <lineage>
        <taxon>Bacteria</taxon>
        <taxon>Bacillati</taxon>
        <taxon>Bacillota</taxon>
        <taxon>Clostridia</taxon>
        <taxon>Peptostreptococcales</taxon>
        <taxon>Anaerovoracaceae</taxon>
        <taxon>Anoxybacterium</taxon>
    </lineage>
</organism>
<dbReference type="Proteomes" id="UP000594014">
    <property type="component" value="Chromosome"/>
</dbReference>
<protein>
    <submittedName>
        <fullName evidence="1">DMT family transporter</fullName>
    </submittedName>
</protein>
<sequence>MGRHMNSLDSRVKGFLFVMITCIAYGLMPALTQLSYQSELSVSTMLVGRIGFGAVLIWMTIFLRRLPYKVERKHLVFMLFTGCASVVQMISMSESYRYLPGAITSLLMFLYVSIVVIIEVLVGRERFDRTRSLCLVCSFGGLFLVIWTPGEGIELNWTGVILALAAAFFYGLYAIGLGEKRTRALDSEVVIGYMLLPPLFFSLVRCLVAGEPVLPQTLRQAWYIVLLAFLCVFVAAISFCKGVKYIGSSNAAIFNTVEPVIAYFAGILLMNDKVSSGAVLGGALILGSVIYLNLEKRMTSSQKRSAILQKSVPYNAKTEPLE</sequence>
<accession>A0ACD1ABG9</accession>
<proteinExistence type="predicted"/>
<evidence type="ECO:0000313" key="2">
    <source>
        <dbReference type="Proteomes" id="UP000594014"/>
    </source>
</evidence>
<evidence type="ECO:0000313" key="1">
    <source>
        <dbReference type="EMBL" id="QOX63836.1"/>
    </source>
</evidence>
<keyword evidence="2" id="KW-1185">Reference proteome</keyword>
<reference evidence="1" key="1">
    <citation type="submission" date="2019-08" db="EMBL/GenBank/DDBJ databases">
        <title>Genome sequence of Clostridiales bacterium MT110.</title>
        <authorList>
            <person name="Cao J."/>
        </authorList>
    </citation>
    <scope>NUCLEOTIDE SEQUENCE</scope>
    <source>
        <strain evidence="1">MT110</strain>
    </source>
</reference>
<dbReference type="EMBL" id="CP042469">
    <property type="protein sequence ID" value="QOX63836.1"/>
    <property type="molecule type" value="Genomic_DNA"/>
</dbReference>
<gene>
    <name evidence="1" type="ORF">FRZ06_11065</name>
</gene>